<comment type="caution">
    <text evidence="9">The sequence shown here is derived from an EMBL/GenBank/DDBJ whole genome shotgun (WGS) entry which is preliminary data.</text>
</comment>
<dbReference type="OrthoDB" id="1451596at2"/>
<dbReference type="Pfam" id="PF12704">
    <property type="entry name" value="MacB_PCD"/>
    <property type="match status" value="2"/>
</dbReference>
<dbReference type="GO" id="GO:0005886">
    <property type="term" value="C:plasma membrane"/>
    <property type="evidence" value="ECO:0007669"/>
    <property type="project" value="UniProtKB-SubCell"/>
</dbReference>
<feature type="transmembrane region" description="Helical" evidence="6">
    <location>
        <begin position="725"/>
        <end position="744"/>
    </location>
</feature>
<dbReference type="Pfam" id="PF02687">
    <property type="entry name" value="FtsX"/>
    <property type="match status" value="2"/>
</dbReference>
<evidence type="ECO:0000256" key="6">
    <source>
        <dbReference type="SAM" id="Phobius"/>
    </source>
</evidence>
<dbReference type="InterPro" id="IPR025857">
    <property type="entry name" value="MacB_PCD"/>
</dbReference>
<keyword evidence="4 6" id="KW-1133">Transmembrane helix</keyword>
<evidence type="ECO:0000313" key="9">
    <source>
        <dbReference type="EMBL" id="TCS85808.1"/>
    </source>
</evidence>
<evidence type="ECO:0000259" key="8">
    <source>
        <dbReference type="Pfam" id="PF12704"/>
    </source>
</evidence>
<keyword evidence="5 6" id="KW-0472">Membrane</keyword>
<evidence type="ECO:0000256" key="1">
    <source>
        <dbReference type="ARBA" id="ARBA00004651"/>
    </source>
</evidence>
<proteinExistence type="predicted"/>
<dbReference type="InterPro" id="IPR050250">
    <property type="entry name" value="Macrolide_Exporter_MacB"/>
</dbReference>
<feature type="transmembrane region" description="Helical" evidence="6">
    <location>
        <begin position="21"/>
        <end position="41"/>
    </location>
</feature>
<dbReference type="PANTHER" id="PTHR30572">
    <property type="entry name" value="MEMBRANE COMPONENT OF TRANSPORTER-RELATED"/>
    <property type="match status" value="1"/>
</dbReference>
<dbReference type="GO" id="GO:0022857">
    <property type="term" value="F:transmembrane transporter activity"/>
    <property type="evidence" value="ECO:0007669"/>
    <property type="project" value="TreeGrafter"/>
</dbReference>
<feature type="transmembrane region" description="Helical" evidence="6">
    <location>
        <begin position="373"/>
        <end position="399"/>
    </location>
</feature>
<feature type="transmembrane region" description="Helical" evidence="6">
    <location>
        <begin position="326"/>
        <end position="353"/>
    </location>
</feature>
<dbReference type="InterPro" id="IPR003838">
    <property type="entry name" value="ABC3_permease_C"/>
</dbReference>
<dbReference type="EMBL" id="SMAD01000010">
    <property type="protein sequence ID" value="TCS85808.1"/>
    <property type="molecule type" value="Genomic_DNA"/>
</dbReference>
<feature type="domain" description="ABC3 transporter permease C-terminal" evidence="7">
    <location>
        <begin position="286"/>
        <end position="399"/>
    </location>
</feature>
<name>A0A4R3KNW6_9SPHI</name>
<dbReference type="Proteomes" id="UP000295807">
    <property type="component" value="Unassembled WGS sequence"/>
</dbReference>
<evidence type="ECO:0000256" key="3">
    <source>
        <dbReference type="ARBA" id="ARBA00022692"/>
    </source>
</evidence>
<keyword evidence="10" id="KW-1185">Reference proteome</keyword>
<protein>
    <submittedName>
        <fullName evidence="9">Putative ABC transport system permease protein</fullName>
    </submittedName>
</protein>
<dbReference type="AlphaFoldDB" id="A0A4R3KNW6"/>
<feature type="domain" description="MacB-like periplasmic core" evidence="8">
    <location>
        <begin position="20"/>
        <end position="231"/>
    </location>
</feature>
<sequence length="796" mass="88460">MLKNYFRIARRNLWKNKAYSFINITGLAVGLAGFILLLLYLNHELSYDTWDPSLKRVYKISVQTEDDIPDGTPGPLADFLHEKAALVDAATRMSAAGDFEVLLQTGDKKIYQTGTVEADSNFFKVFPYRIVQGNAATALTKPNAMVLSTAVAKKLFGDAPAVGKMVRVYDAFDCEVTALMETPDKPSYLDVQLVYRPPYPESNYHWNNWSYDTYIKTGRIMPLAQVERELDRIYYAERLKKGEQSWEEFHAAGHRAGLFAEAMPQLHNFPRHGKSNFATVSVLLALAGLLLFAGVINFSNLSVAAGMRRAKEVGVRKSLGSGKRSLLFQFMGETALQCFLSLVLAILLVTVLLPVFNREFGISLNFLDGKNALLLTVQIIVCLLTVILLSGLYPGIFLSRCNTVSVLKGSYSSGKSGTRLRNALVMLQFVVSAFFITGTLIVSRQLNFMQTKDKGFSAEQVMRLQATQQTREADFEQVRNSLLAIPGVREVSKTTVVPGDLLLDTSTFAFKYQGESIRMASVKVSEGYFNTLSIDLLKGRLFEDNYADKHTRTAVINEAAARRMNLQEPGEAYITFPYCDTVPVKIIGIVKDFQVAGFKEQVLPSVFTVGNEACMYQSGGAILVKLHTNDLQESIASIEAAWKKIEPAFPIRYSFLDSNFERLLTSYTRLQKIISFFSLTAIAIAAMGLFALTTFLVGRRTKEIGIRKVLGAGTAELGLLLSKDFLLLVMAGAALAVPLTWWAAGRWLNGFAYRMELEWWLFALSGLLIVLLALLLVGFQSVKAAMMNPVKSLRIE</sequence>
<reference evidence="9 10" key="1">
    <citation type="submission" date="2019-03" db="EMBL/GenBank/DDBJ databases">
        <title>Genomic Encyclopedia of Type Strains, Phase IV (KMG-IV): sequencing the most valuable type-strain genomes for metagenomic binning, comparative biology and taxonomic classification.</title>
        <authorList>
            <person name="Goeker M."/>
        </authorList>
    </citation>
    <scope>NUCLEOTIDE SEQUENCE [LARGE SCALE GENOMIC DNA]</scope>
    <source>
        <strain evidence="9 10">DSM 21100</strain>
    </source>
</reference>
<accession>A0A4R3KNW6</accession>
<organism evidence="9 10">
    <name type="scientific">Anseongella ginsenosidimutans</name>
    <dbReference type="NCBI Taxonomy" id="496056"/>
    <lineage>
        <taxon>Bacteria</taxon>
        <taxon>Pseudomonadati</taxon>
        <taxon>Bacteroidota</taxon>
        <taxon>Sphingobacteriia</taxon>
        <taxon>Sphingobacteriales</taxon>
        <taxon>Sphingobacteriaceae</taxon>
        <taxon>Anseongella</taxon>
    </lineage>
</organism>
<gene>
    <name evidence="9" type="ORF">EDD80_1105</name>
</gene>
<evidence type="ECO:0000256" key="5">
    <source>
        <dbReference type="ARBA" id="ARBA00023136"/>
    </source>
</evidence>
<dbReference type="RefSeq" id="WP_132129933.1">
    <property type="nucleotide sequence ID" value="NZ_CP042432.1"/>
</dbReference>
<feature type="domain" description="MacB-like periplasmic core" evidence="8">
    <location>
        <begin position="439"/>
        <end position="630"/>
    </location>
</feature>
<evidence type="ECO:0000313" key="10">
    <source>
        <dbReference type="Proteomes" id="UP000295807"/>
    </source>
</evidence>
<keyword evidence="3 6" id="KW-0812">Transmembrane</keyword>
<dbReference type="PANTHER" id="PTHR30572:SF18">
    <property type="entry name" value="ABC-TYPE MACROLIDE FAMILY EXPORT SYSTEM PERMEASE COMPONENT 2"/>
    <property type="match status" value="1"/>
</dbReference>
<keyword evidence="2" id="KW-1003">Cell membrane</keyword>
<feature type="domain" description="ABC3 transporter permease C-terminal" evidence="7">
    <location>
        <begin position="676"/>
        <end position="789"/>
    </location>
</feature>
<evidence type="ECO:0000256" key="4">
    <source>
        <dbReference type="ARBA" id="ARBA00022989"/>
    </source>
</evidence>
<evidence type="ECO:0000259" key="7">
    <source>
        <dbReference type="Pfam" id="PF02687"/>
    </source>
</evidence>
<feature type="transmembrane region" description="Helical" evidence="6">
    <location>
        <begin position="673"/>
        <end position="698"/>
    </location>
</feature>
<feature type="transmembrane region" description="Helical" evidence="6">
    <location>
        <begin position="759"/>
        <end position="779"/>
    </location>
</feature>
<comment type="subcellular location">
    <subcellularLocation>
        <location evidence="1">Cell membrane</location>
        <topology evidence="1">Multi-pass membrane protein</topology>
    </subcellularLocation>
</comment>
<evidence type="ECO:0000256" key="2">
    <source>
        <dbReference type="ARBA" id="ARBA00022475"/>
    </source>
</evidence>
<feature type="transmembrane region" description="Helical" evidence="6">
    <location>
        <begin position="420"/>
        <end position="442"/>
    </location>
</feature>
<feature type="transmembrane region" description="Helical" evidence="6">
    <location>
        <begin position="277"/>
        <end position="305"/>
    </location>
</feature>